<dbReference type="AlphaFoldDB" id="A0A1Q9HII4"/>
<dbReference type="Proteomes" id="UP000186313">
    <property type="component" value="Unassembled WGS sequence"/>
</dbReference>
<keyword evidence="2" id="KW-0808">Transferase</keyword>
<dbReference type="Pfam" id="PF13579">
    <property type="entry name" value="Glyco_trans_4_4"/>
    <property type="match status" value="1"/>
</dbReference>
<dbReference type="STRING" id="1381081.BIY22_03825"/>
<dbReference type="InterPro" id="IPR028098">
    <property type="entry name" value="Glyco_trans_4-like_N"/>
</dbReference>
<dbReference type="OrthoDB" id="9768937at2"/>
<evidence type="ECO:0000259" key="1">
    <source>
        <dbReference type="Pfam" id="PF13579"/>
    </source>
</evidence>
<dbReference type="RefSeq" id="WP_075707447.1">
    <property type="nucleotide sequence ID" value="NZ_MJMJ01000012.1"/>
</dbReference>
<name>A0A1Q9HII4_9VIBR</name>
<dbReference type="SUPFAM" id="SSF53756">
    <property type="entry name" value="UDP-Glycosyltransferase/glycogen phosphorylase"/>
    <property type="match status" value="1"/>
</dbReference>
<reference evidence="2 3" key="1">
    <citation type="submission" date="2016-09" db="EMBL/GenBank/DDBJ databases">
        <title>Genomic Taxonomy of the Vibrionaceae.</title>
        <authorList>
            <person name="Gonzalez-Castillo A."/>
            <person name="Gomez-Gil B."/>
            <person name="Enciso-Ibarra K."/>
        </authorList>
    </citation>
    <scope>NUCLEOTIDE SEQUENCE [LARGE SCALE GENOMIC DNA]</scope>
    <source>
        <strain evidence="2 3">CAIM 703</strain>
    </source>
</reference>
<feature type="domain" description="Glycosyltransferase subfamily 4-like N-terminal" evidence="1">
    <location>
        <begin position="19"/>
        <end position="153"/>
    </location>
</feature>
<gene>
    <name evidence="2" type="ORF">BIY22_03825</name>
</gene>
<accession>A0A1Q9HII4</accession>
<organism evidence="2 3">
    <name type="scientific">Vibrio panuliri</name>
    <dbReference type="NCBI Taxonomy" id="1381081"/>
    <lineage>
        <taxon>Bacteria</taxon>
        <taxon>Pseudomonadati</taxon>
        <taxon>Pseudomonadota</taxon>
        <taxon>Gammaproteobacteria</taxon>
        <taxon>Vibrionales</taxon>
        <taxon>Vibrionaceae</taxon>
        <taxon>Vibrio</taxon>
    </lineage>
</organism>
<evidence type="ECO:0000313" key="3">
    <source>
        <dbReference type="Proteomes" id="UP000186313"/>
    </source>
</evidence>
<comment type="caution">
    <text evidence="2">The sequence shown here is derived from an EMBL/GenBank/DDBJ whole genome shotgun (WGS) entry which is preliminary data.</text>
</comment>
<dbReference type="CDD" id="cd03801">
    <property type="entry name" value="GT4_PimA-like"/>
    <property type="match status" value="1"/>
</dbReference>
<evidence type="ECO:0000313" key="2">
    <source>
        <dbReference type="EMBL" id="OLQ90142.1"/>
    </source>
</evidence>
<protein>
    <submittedName>
        <fullName evidence="2">Glycosyltransferase</fullName>
    </submittedName>
</protein>
<dbReference type="Gene3D" id="3.40.50.2000">
    <property type="entry name" value="Glycogen Phosphorylase B"/>
    <property type="match status" value="2"/>
</dbReference>
<dbReference type="PANTHER" id="PTHR45947">
    <property type="entry name" value="SULFOQUINOVOSYL TRANSFERASE SQD2"/>
    <property type="match status" value="1"/>
</dbReference>
<dbReference type="GO" id="GO:0016758">
    <property type="term" value="F:hexosyltransferase activity"/>
    <property type="evidence" value="ECO:0007669"/>
    <property type="project" value="TreeGrafter"/>
</dbReference>
<sequence length="339" mass="37967">MSNHTCNEIWIVLDSRQFGGIETYVAQLANGLVAHNQACRVLLIEKYTPLSPLCEKLTALGIPYQFLGISSKTALKHLCQLVNRDKPIALHANGYKANLIAKATRLMTGVRLISTYHAGETPKGRMWLYDWLDRTSAFIANHAVVVSQAIGRKIPSSTRYIENFVDSHTIEAKHGDQIAFVGRLSEEKAPDRYLRLAQKFPLHTFHLYGTGDLADTLATHAPQNCQFHGHQNDMSQVWPSVSLIVICSHYEGLPMVALEAMARGIIVIATRVGELPQLIVPHQNGYLADDEEQLAVCVQEWLSLSFTQQKLLREHAINTIRSNYSQQSIIPKMLALYSK</sequence>
<dbReference type="EMBL" id="MJMJ01000012">
    <property type="protein sequence ID" value="OLQ90142.1"/>
    <property type="molecule type" value="Genomic_DNA"/>
</dbReference>
<dbReference type="PANTHER" id="PTHR45947:SF3">
    <property type="entry name" value="SULFOQUINOVOSYL TRANSFERASE SQD2"/>
    <property type="match status" value="1"/>
</dbReference>
<dbReference type="InterPro" id="IPR050194">
    <property type="entry name" value="Glycosyltransferase_grp1"/>
</dbReference>
<dbReference type="Pfam" id="PF13692">
    <property type="entry name" value="Glyco_trans_1_4"/>
    <property type="match status" value="1"/>
</dbReference>
<proteinExistence type="predicted"/>